<dbReference type="EMBL" id="AMKT01000049">
    <property type="protein sequence ID" value="OXG19990.1"/>
    <property type="molecule type" value="Genomic_DNA"/>
</dbReference>
<dbReference type="AlphaFoldDB" id="A0A854QAJ1"/>
<sequence length="137" mass="15764">MNGTQKILGASYIDKKRMRKKEECGRHWATGVQKARQKKWGGRGPRNHQPKEGKGERLAPGIKRRWTSRRRANSRRFRSEESSFTMNINMGLNNNACFSIASRDGARLERAIHPEADWGLWNPPADAVGMIWTRYSP</sequence>
<organism evidence="2 3">
    <name type="scientific">Cryptococcus neoformans Tu259-1</name>
    <dbReference type="NCBI Taxonomy" id="1230072"/>
    <lineage>
        <taxon>Eukaryota</taxon>
        <taxon>Fungi</taxon>
        <taxon>Dikarya</taxon>
        <taxon>Basidiomycota</taxon>
        <taxon>Agaricomycotina</taxon>
        <taxon>Tremellomycetes</taxon>
        <taxon>Tremellales</taxon>
        <taxon>Cryptococcaceae</taxon>
        <taxon>Cryptococcus</taxon>
        <taxon>Cryptococcus neoformans species complex</taxon>
    </lineage>
</organism>
<evidence type="ECO:0000313" key="3">
    <source>
        <dbReference type="Proteomes" id="UP000199727"/>
    </source>
</evidence>
<gene>
    <name evidence="2" type="ORF">C361_04051</name>
</gene>
<accession>A0A854QAJ1</accession>
<evidence type="ECO:0000256" key="1">
    <source>
        <dbReference type="SAM" id="MobiDB-lite"/>
    </source>
</evidence>
<protein>
    <submittedName>
        <fullName evidence="2">Uncharacterized protein</fullName>
    </submittedName>
</protein>
<feature type="region of interest" description="Disordered" evidence="1">
    <location>
        <begin position="23"/>
        <end position="60"/>
    </location>
</feature>
<comment type="caution">
    <text evidence="2">The sequence shown here is derived from an EMBL/GenBank/DDBJ whole genome shotgun (WGS) entry which is preliminary data.</text>
</comment>
<evidence type="ECO:0000313" key="2">
    <source>
        <dbReference type="EMBL" id="OXG19990.1"/>
    </source>
</evidence>
<name>A0A854QAJ1_CRYNE</name>
<dbReference type="Proteomes" id="UP000199727">
    <property type="component" value="Unassembled WGS sequence"/>
</dbReference>
<feature type="compositionally biased region" description="Basic residues" evidence="1">
    <location>
        <begin position="35"/>
        <end position="48"/>
    </location>
</feature>
<proteinExistence type="predicted"/>
<reference evidence="2 3" key="1">
    <citation type="submission" date="2017-06" db="EMBL/GenBank/DDBJ databases">
        <title>Global population genomics of the pathogenic fungus Cryptococcus neoformans var. grubii.</title>
        <authorList>
            <person name="Cuomo C."/>
            <person name="Litvintseva A."/>
            <person name="Chen Y."/>
            <person name="Young S."/>
            <person name="Zeng Q."/>
            <person name="Chapman S."/>
            <person name="Gujja S."/>
            <person name="Saif S."/>
            <person name="Birren B."/>
        </authorList>
    </citation>
    <scope>NUCLEOTIDE SEQUENCE [LARGE SCALE GENOMIC DNA]</scope>
    <source>
        <strain evidence="2 3">Tu259-1</strain>
    </source>
</reference>